<name>A0A2N5E704_9GAMM</name>
<dbReference type="AlphaFoldDB" id="A0A2N5E704"/>
<keyword evidence="2" id="KW-1185">Reference proteome</keyword>
<dbReference type="RefSeq" id="WP_101815997.1">
    <property type="nucleotide sequence ID" value="NZ_PJZF01000007.1"/>
</dbReference>
<evidence type="ECO:0000313" key="1">
    <source>
        <dbReference type="EMBL" id="PLR37261.1"/>
    </source>
</evidence>
<dbReference type="EMBL" id="PJZF01000007">
    <property type="protein sequence ID" value="PLR37261.1"/>
    <property type="molecule type" value="Genomic_DNA"/>
</dbReference>
<dbReference type="Proteomes" id="UP000234240">
    <property type="component" value="Unassembled WGS sequence"/>
</dbReference>
<reference evidence="1 2" key="1">
    <citation type="submission" date="2017-12" db="EMBL/GenBank/DDBJ databases">
        <title>Characterization of six clinical isolates of Enterochimera gen. nov., a novel genus of the Yersiniaciae family and the three species Enterochimera arupensis sp. nov., Enterochimera coloradensis sp. nov, and Enterochimera californica sp. nov.</title>
        <authorList>
            <person name="Rossi A."/>
            <person name="Fisher M."/>
        </authorList>
    </citation>
    <scope>NUCLEOTIDE SEQUENCE [LARGE SCALE GENOMIC DNA]</scope>
    <source>
        <strain evidence="2">2015-Iso6</strain>
    </source>
</reference>
<accession>A0A2N5E704</accession>
<organism evidence="1 2">
    <name type="scientific">Chimaeribacter californicus</name>
    <dbReference type="NCBI Taxonomy" id="2060067"/>
    <lineage>
        <taxon>Bacteria</taxon>
        <taxon>Pseudomonadati</taxon>
        <taxon>Pseudomonadota</taxon>
        <taxon>Gammaproteobacteria</taxon>
        <taxon>Enterobacterales</taxon>
        <taxon>Yersiniaceae</taxon>
        <taxon>Chimaeribacter</taxon>
    </lineage>
</organism>
<evidence type="ECO:0000313" key="2">
    <source>
        <dbReference type="Proteomes" id="UP000234240"/>
    </source>
</evidence>
<comment type="caution">
    <text evidence="1">The sequence shown here is derived from an EMBL/GenBank/DDBJ whole genome shotgun (WGS) entry which is preliminary data.</text>
</comment>
<dbReference type="OrthoDB" id="6555706at2"/>
<gene>
    <name evidence="1" type="ORF">CYR55_09975</name>
</gene>
<protein>
    <submittedName>
        <fullName evidence="1">Uncharacterized protein</fullName>
    </submittedName>
</protein>
<sequence>MKWPALFIFCPVVTFYPGMSWGAVTPENITYAVSEFGADKMMEVFRKSDAQWRTVTAGIAHGEETWLNLVPLIGAEADEKQTGDVMNALSFALVADPLATLRVVKSLDTRAEKGAYALGRFGTDIVCGVPMTLEYTRQSTLNYYYQVRQSLEKIGDKGAECLALIKLSMEEIEVEERRGNMTWGTKTWP</sequence>
<proteinExistence type="predicted"/>